<dbReference type="SUPFAM" id="SSF51658">
    <property type="entry name" value="Xylose isomerase-like"/>
    <property type="match status" value="1"/>
</dbReference>
<protein>
    <recommendedName>
        <fullName evidence="1">Xylose isomerase-like TIM barrel domain-containing protein</fullName>
    </recommendedName>
</protein>
<reference evidence="2" key="1">
    <citation type="journal article" date="2014" name="Front. Microbiol.">
        <title>High frequency of phylogenetically diverse reductive dehalogenase-homologous genes in deep subseafloor sedimentary metagenomes.</title>
        <authorList>
            <person name="Kawai M."/>
            <person name="Futagami T."/>
            <person name="Toyoda A."/>
            <person name="Takaki Y."/>
            <person name="Nishi S."/>
            <person name="Hori S."/>
            <person name="Arai W."/>
            <person name="Tsubouchi T."/>
            <person name="Morono Y."/>
            <person name="Uchiyama I."/>
            <person name="Ito T."/>
            <person name="Fujiyama A."/>
            <person name="Inagaki F."/>
            <person name="Takami H."/>
        </authorList>
    </citation>
    <scope>NUCLEOTIDE SEQUENCE</scope>
    <source>
        <strain evidence="2">Expedition CK06-06</strain>
    </source>
</reference>
<dbReference type="InterPro" id="IPR013022">
    <property type="entry name" value="Xyl_isomerase-like_TIM-brl"/>
</dbReference>
<proteinExistence type="predicted"/>
<dbReference type="Gene3D" id="3.20.20.150">
    <property type="entry name" value="Divalent-metal-dependent TIM barrel enzymes"/>
    <property type="match status" value="1"/>
</dbReference>
<comment type="caution">
    <text evidence="2">The sequence shown here is derived from an EMBL/GenBank/DDBJ whole genome shotgun (WGS) entry which is preliminary data.</text>
</comment>
<name>X0ZMZ7_9ZZZZ</name>
<dbReference type="EMBL" id="BARS01051880">
    <property type="protein sequence ID" value="GAG49546.1"/>
    <property type="molecule type" value="Genomic_DNA"/>
</dbReference>
<dbReference type="InterPro" id="IPR036237">
    <property type="entry name" value="Xyl_isomerase-like_sf"/>
</dbReference>
<organism evidence="2">
    <name type="scientific">marine sediment metagenome</name>
    <dbReference type="NCBI Taxonomy" id="412755"/>
    <lineage>
        <taxon>unclassified sequences</taxon>
        <taxon>metagenomes</taxon>
        <taxon>ecological metagenomes</taxon>
    </lineage>
</organism>
<gene>
    <name evidence="2" type="ORF">S01H1_77210</name>
</gene>
<evidence type="ECO:0000313" key="2">
    <source>
        <dbReference type="EMBL" id="GAG49546.1"/>
    </source>
</evidence>
<feature type="domain" description="Xylose isomerase-like TIM barrel" evidence="1">
    <location>
        <begin position="61"/>
        <end position="174"/>
    </location>
</feature>
<dbReference type="AlphaFoldDB" id="X0ZMZ7"/>
<feature type="non-terminal residue" evidence="2">
    <location>
        <position position="1"/>
    </location>
</feature>
<sequence>FKELEPDIDVFVIHPVGALIAELMKIDIKAKYKQFILDLIITYSTNRIKAIIKETKIGRSKIAIENVEFPFDRTLDIIKTIKGVKLCIDTAHFLGGYSGEYDIVEVAKKYLDITAEIHLQDYSPTPGADHAALGTSNKFPLDFLNVINERNFGGPIVFELTFAQAFESIEFIKKKIPLLKVPDVKKN</sequence>
<accession>X0ZMZ7</accession>
<evidence type="ECO:0000259" key="1">
    <source>
        <dbReference type="Pfam" id="PF01261"/>
    </source>
</evidence>
<dbReference type="Pfam" id="PF01261">
    <property type="entry name" value="AP_endonuc_2"/>
    <property type="match status" value="1"/>
</dbReference>